<dbReference type="EMBL" id="JBJUIK010000002">
    <property type="protein sequence ID" value="KAL3534380.1"/>
    <property type="molecule type" value="Genomic_DNA"/>
</dbReference>
<comment type="caution">
    <text evidence="2">The sequence shown here is derived from an EMBL/GenBank/DDBJ whole genome shotgun (WGS) entry which is preliminary data.</text>
</comment>
<dbReference type="AlphaFoldDB" id="A0ABD3AT73"/>
<name>A0ABD3AT73_9GENT</name>
<feature type="compositionally biased region" description="Polar residues" evidence="1">
    <location>
        <begin position="1"/>
        <end position="11"/>
    </location>
</feature>
<feature type="region of interest" description="Disordered" evidence="1">
    <location>
        <begin position="1"/>
        <end position="20"/>
    </location>
</feature>
<evidence type="ECO:0000313" key="3">
    <source>
        <dbReference type="Proteomes" id="UP001630127"/>
    </source>
</evidence>
<sequence>MDTDPDLQSPSRIRGKRNADEHWNLIVQNESHNHKASMDLAGHPFARFLLEEEVKDIGNFNSVLTRLKDKYEQWPLSDKENAQVRLSELIAGPRSFSFEPKVQHGKGR</sequence>
<reference evidence="2 3" key="1">
    <citation type="submission" date="2024-11" db="EMBL/GenBank/DDBJ databases">
        <title>A near-complete genome assembly of Cinchona calisaya.</title>
        <authorList>
            <person name="Lian D.C."/>
            <person name="Zhao X.W."/>
            <person name="Wei L."/>
        </authorList>
    </citation>
    <scope>NUCLEOTIDE SEQUENCE [LARGE SCALE GENOMIC DNA]</scope>
    <source>
        <tissue evidence="2">Nenye</tissue>
    </source>
</reference>
<protein>
    <submittedName>
        <fullName evidence="2">Uncharacterized protein</fullName>
    </submittedName>
</protein>
<evidence type="ECO:0000313" key="2">
    <source>
        <dbReference type="EMBL" id="KAL3534380.1"/>
    </source>
</evidence>
<dbReference type="Proteomes" id="UP001630127">
    <property type="component" value="Unassembled WGS sequence"/>
</dbReference>
<accession>A0ABD3AT73</accession>
<keyword evidence="3" id="KW-1185">Reference proteome</keyword>
<organism evidence="2 3">
    <name type="scientific">Cinchona calisaya</name>
    <dbReference type="NCBI Taxonomy" id="153742"/>
    <lineage>
        <taxon>Eukaryota</taxon>
        <taxon>Viridiplantae</taxon>
        <taxon>Streptophyta</taxon>
        <taxon>Embryophyta</taxon>
        <taxon>Tracheophyta</taxon>
        <taxon>Spermatophyta</taxon>
        <taxon>Magnoliopsida</taxon>
        <taxon>eudicotyledons</taxon>
        <taxon>Gunneridae</taxon>
        <taxon>Pentapetalae</taxon>
        <taxon>asterids</taxon>
        <taxon>lamiids</taxon>
        <taxon>Gentianales</taxon>
        <taxon>Rubiaceae</taxon>
        <taxon>Cinchonoideae</taxon>
        <taxon>Cinchoneae</taxon>
        <taxon>Cinchona</taxon>
    </lineage>
</organism>
<evidence type="ECO:0000256" key="1">
    <source>
        <dbReference type="SAM" id="MobiDB-lite"/>
    </source>
</evidence>
<proteinExistence type="predicted"/>
<gene>
    <name evidence="2" type="ORF">ACH5RR_002841</name>
</gene>